<gene>
    <name evidence="3" type="ORF">HDA36_000992</name>
</gene>
<feature type="domain" description="ABC-type glycine betaine transport system substrate-binding" evidence="2">
    <location>
        <begin position="41"/>
        <end position="301"/>
    </location>
</feature>
<dbReference type="PROSITE" id="PS51257">
    <property type="entry name" value="PROKAR_LIPOPROTEIN"/>
    <property type="match status" value="1"/>
</dbReference>
<organism evidence="3 4">
    <name type="scientific">Nocardiopsis composta</name>
    <dbReference type="NCBI Taxonomy" id="157465"/>
    <lineage>
        <taxon>Bacteria</taxon>
        <taxon>Bacillati</taxon>
        <taxon>Actinomycetota</taxon>
        <taxon>Actinomycetes</taxon>
        <taxon>Streptosporangiales</taxon>
        <taxon>Nocardiopsidaceae</taxon>
        <taxon>Nocardiopsis</taxon>
    </lineage>
</organism>
<name>A0A7W8QJG9_9ACTN</name>
<dbReference type="AlphaFoldDB" id="A0A7W8QJG9"/>
<accession>A0A7W8QJG9</accession>
<evidence type="ECO:0000259" key="2">
    <source>
        <dbReference type="Pfam" id="PF04069"/>
    </source>
</evidence>
<dbReference type="Gene3D" id="3.40.190.10">
    <property type="entry name" value="Periplasmic binding protein-like II"/>
    <property type="match status" value="1"/>
</dbReference>
<feature type="signal peptide" evidence="1">
    <location>
        <begin position="1"/>
        <end position="20"/>
    </location>
</feature>
<keyword evidence="1" id="KW-0732">Signal</keyword>
<comment type="caution">
    <text evidence="3">The sequence shown here is derived from an EMBL/GenBank/DDBJ whole genome shotgun (WGS) entry which is preliminary data.</text>
</comment>
<evidence type="ECO:0000256" key="1">
    <source>
        <dbReference type="SAM" id="SignalP"/>
    </source>
</evidence>
<dbReference type="SUPFAM" id="SSF53850">
    <property type="entry name" value="Periplasmic binding protein-like II"/>
    <property type="match status" value="1"/>
</dbReference>
<dbReference type="CDD" id="cd13606">
    <property type="entry name" value="PBP2_ProX_like"/>
    <property type="match status" value="1"/>
</dbReference>
<feature type="chain" id="PRO_5039511787" evidence="1">
    <location>
        <begin position="21"/>
        <end position="306"/>
    </location>
</feature>
<dbReference type="Gene3D" id="3.40.190.120">
    <property type="entry name" value="Osmoprotection protein (prox), domain 2"/>
    <property type="match status" value="1"/>
</dbReference>
<sequence>MPLRPSLRAAVLAAALAAAASGCGIGSDPLAAGADREEGGAIVVGSANFLDSRLIAHIYVEALRERGLEVEERFDIASREAYVPGLRDGSIDVIPEYSGALLQYCDPETEAAANREVLAELESALPDGLAALEASEAQSKDVLVVTAETAEEYDLEKVSDLVPHAGGLDLGGPPEWKTRHNGVAGLRDVYGLEFGEFTALDAGGPLSLNAVVNGQVDVVDLFTTDPALEERDLVMLDDDKGLFLAENILPLVREDAVDAEARAALDAVSAELTTEDVRDMLHRITGDRENPALVAREWLEERGLAG</sequence>
<keyword evidence="4" id="KW-1185">Reference proteome</keyword>
<dbReference type="GO" id="GO:0022857">
    <property type="term" value="F:transmembrane transporter activity"/>
    <property type="evidence" value="ECO:0007669"/>
    <property type="project" value="InterPro"/>
</dbReference>
<reference evidence="3 4" key="1">
    <citation type="submission" date="2020-08" db="EMBL/GenBank/DDBJ databases">
        <title>Sequencing the genomes of 1000 actinobacteria strains.</title>
        <authorList>
            <person name="Klenk H.-P."/>
        </authorList>
    </citation>
    <scope>NUCLEOTIDE SEQUENCE [LARGE SCALE GENOMIC DNA]</scope>
    <source>
        <strain evidence="3 4">DSM 44551</strain>
    </source>
</reference>
<proteinExistence type="predicted"/>
<dbReference type="Proteomes" id="UP000572635">
    <property type="component" value="Unassembled WGS sequence"/>
</dbReference>
<protein>
    <submittedName>
        <fullName evidence="3">Osmoprotectant transport system substrate-binding protein</fullName>
    </submittedName>
</protein>
<evidence type="ECO:0000313" key="3">
    <source>
        <dbReference type="EMBL" id="MBB5430908.1"/>
    </source>
</evidence>
<evidence type="ECO:0000313" key="4">
    <source>
        <dbReference type="Proteomes" id="UP000572635"/>
    </source>
</evidence>
<dbReference type="InterPro" id="IPR007210">
    <property type="entry name" value="ABC_Gly_betaine_transp_sub-bd"/>
</dbReference>
<dbReference type="Pfam" id="PF04069">
    <property type="entry name" value="OpuAC"/>
    <property type="match status" value="1"/>
</dbReference>
<dbReference type="GO" id="GO:0043190">
    <property type="term" value="C:ATP-binding cassette (ABC) transporter complex"/>
    <property type="evidence" value="ECO:0007669"/>
    <property type="project" value="InterPro"/>
</dbReference>
<dbReference type="RefSeq" id="WP_221331457.1">
    <property type="nucleotide sequence ID" value="NZ_BAAAJD010000034.1"/>
</dbReference>
<dbReference type="EMBL" id="JACHDB010000001">
    <property type="protein sequence ID" value="MBB5430908.1"/>
    <property type="molecule type" value="Genomic_DNA"/>
</dbReference>